<comment type="function">
    <text evidence="1">Needed for flagellar regrowth and assembly.</text>
</comment>
<evidence type="ECO:0000256" key="4">
    <source>
        <dbReference type="ARBA" id="ARBA00022795"/>
    </source>
</evidence>
<keyword evidence="5" id="KW-0653">Protein transport</keyword>
<evidence type="ECO:0000256" key="1">
    <source>
        <dbReference type="ARBA" id="ARBA00003041"/>
    </source>
</evidence>
<feature type="region of interest" description="Disordered" evidence="7">
    <location>
        <begin position="18"/>
        <end position="38"/>
    </location>
</feature>
<dbReference type="Pfam" id="PF02108">
    <property type="entry name" value="FliH"/>
    <property type="match status" value="1"/>
</dbReference>
<protein>
    <recommendedName>
        <fullName evidence="8">Flagellar assembly protein FliH/Type III secretion system HrpE domain-containing protein</fullName>
    </recommendedName>
</protein>
<dbReference type="GO" id="GO:0015031">
    <property type="term" value="P:protein transport"/>
    <property type="evidence" value="ECO:0007669"/>
    <property type="project" value="UniProtKB-KW"/>
</dbReference>
<dbReference type="InterPro" id="IPR018035">
    <property type="entry name" value="Flagellar_FliH/T3SS_HrpE"/>
</dbReference>
<dbReference type="InterPro" id="IPR051472">
    <property type="entry name" value="T3SS_Stator/FliH"/>
</dbReference>
<evidence type="ECO:0000256" key="6">
    <source>
        <dbReference type="ARBA" id="ARBA00023225"/>
    </source>
</evidence>
<keyword evidence="4" id="KW-1005">Bacterial flagellum biogenesis</keyword>
<keyword evidence="6" id="KW-1006">Bacterial flagellum protein export</keyword>
<feature type="domain" description="Flagellar assembly protein FliH/Type III secretion system HrpE" evidence="8">
    <location>
        <begin position="72"/>
        <end position="195"/>
    </location>
</feature>
<dbReference type="GO" id="GO:0044781">
    <property type="term" value="P:bacterial-type flagellum organization"/>
    <property type="evidence" value="ECO:0007669"/>
    <property type="project" value="UniProtKB-KW"/>
</dbReference>
<proteinExistence type="inferred from homology"/>
<reference evidence="9" key="1">
    <citation type="submission" date="2018-06" db="EMBL/GenBank/DDBJ databases">
        <authorList>
            <person name="Zhirakovskaya E."/>
        </authorList>
    </citation>
    <scope>NUCLEOTIDE SEQUENCE</scope>
</reference>
<evidence type="ECO:0000256" key="2">
    <source>
        <dbReference type="ARBA" id="ARBA00006602"/>
    </source>
</evidence>
<accession>A0A3B0ZCI9</accession>
<comment type="similarity">
    <text evidence="2">Belongs to the FliH family.</text>
</comment>
<name>A0A3B0ZCI9_9ZZZZ</name>
<dbReference type="AlphaFoldDB" id="A0A3B0ZCI9"/>
<sequence length="216" mass="23457">MSMSNRIILSEDSEDCPRWQIPDVGGPAGAVHKGVKKPTDKEIEIRRQKGYEEGFAKGKQEGVVAGQANLTKQAQNLVTIADQLSTPLAELDDDVVDELITLAMTIAKHMVRREIKTNPGEIVAVVREAAALLPTTSRTIKIFLHPEDAVLLKESLSISEQGVWELLDDPALTRGGCRLVTESAQLDASIETRLAAVVAELMGGERKGDDHHTSSE</sequence>
<dbReference type="GO" id="GO:0005829">
    <property type="term" value="C:cytosol"/>
    <property type="evidence" value="ECO:0007669"/>
    <property type="project" value="TreeGrafter"/>
</dbReference>
<dbReference type="PANTHER" id="PTHR34982:SF1">
    <property type="entry name" value="FLAGELLAR ASSEMBLY PROTEIN FLIH"/>
    <property type="match status" value="1"/>
</dbReference>
<evidence type="ECO:0000256" key="5">
    <source>
        <dbReference type="ARBA" id="ARBA00022927"/>
    </source>
</evidence>
<dbReference type="PANTHER" id="PTHR34982">
    <property type="entry name" value="YOP PROTEINS TRANSLOCATION PROTEIN L"/>
    <property type="match status" value="1"/>
</dbReference>
<keyword evidence="3" id="KW-0813">Transport</keyword>
<gene>
    <name evidence="9" type="ORF">MNBD_GAMMA17-1233</name>
</gene>
<evidence type="ECO:0000259" key="8">
    <source>
        <dbReference type="Pfam" id="PF02108"/>
    </source>
</evidence>
<evidence type="ECO:0000256" key="3">
    <source>
        <dbReference type="ARBA" id="ARBA00022448"/>
    </source>
</evidence>
<organism evidence="9">
    <name type="scientific">hydrothermal vent metagenome</name>
    <dbReference type="NCBI Taxonomy" id="652676"/>
    <lineage>
        <taxon>unclassified sequences</taxon>
        <taxon>metagenomes</taxon>
        <taxon>ecological metagenomes</taxon>
    </lineage>
</organism>
<evidence type="ECO:0000256" key="7">
    <source>
        <dbReference type="SAM" id="MobiDB-lite"/>
    </source>
</evidence>
<dbReference type="EMBL" id="UOFQ01000129">
    <property type="protein sequence ID" value="VAW89281.1"/>
    <property type="molecule type" value="Genomic_DNA"/>
</dbReference>
<evidence type="ECO:0000313" key="9">
    <source>
        <dbReference type="EMBL" id="VAW89281.1"/>
    </source>
</evidence>